<dbReference type="GO" id="GO:0008168">
    <property type="term" value="F:methyltransferase activity"/>
    <property type="evidence" value="ECO:0007669"/>
    <property type="project" value="UniProtKB-KW"/>
</dbReference>
<dbReference type="InterPro" id="IPR036188">
    <property type="entry name" value="FAD/NAD-bd_sf"/>
</dbReference>
<dbReference type="GO" id="GO:0002098">
    <property type="term" value="P:tRNA wobble uridine modification"/>
    <property type="evidence" value="ECO:0007669"/>
    <property type="project" value="TreeGrafter"/>
</dbReference>
<evidence type="ECO:0000256" key="6">
    <source>
        <dbReference type="ARBA" id="ARBA00022694"/>
    </source>
</evidence>
<dbReference type="GO" id="GO:0030488">
    <property type="term" value="P:tRNA methylation"/>
    <property type="evidence" value="ECO:0007669"/>
    <property type="project" value="TreeGrafter"/>
</dbReference>
<accession>A0A3A0V1F4</accession>
<keyword evidence="5 11" id="KW-0808">Transferase</keyword>
<comment type="caution">
    <text evidence="11">The sequence shown here is derived from an EMBL/GenBank/DDBJ whole genome shotgun (WGS) entry which is preliminary data.</text>
</comment>
<name>A0A3A0V1F4_STAGA</name>
<keyword evidence="8" id="KW-0521">NADP</keyword>
<organism evidence="11 12">
    <name type="scientific">Staphylococcus gallinarum</name>
    <dbReference type="NCBI Taxonomy" id="1293"/>
    <lineage>
        <taxon>Bacteria</taxon>
        <taxon>Bacillati</taxon>
        <taxon>Bacillota</taxon>
        <taxon>Bacilli</taxon>
        <taxon>Bacillales</taxon>
        <taxon>Staphylococcaceae</taxon>
        <taxon>Staphylococcus</taxon>
    </lineage>
</organism>
<keyword evidence="7" id="KW-0274">FAD</keyword>
<dbReference type="PANTHER" id="PTHR11806:SF2">
    <property type="entry name" value="METHYLENETETRAHYDROFOLATE--TRNA-(URACIL-5-)-METHYLTRANSFERASE TRMFO"/>
    <property type="match status" value="1"/>
</dbReference>
<reference evidence="11 12" key="1">
    <citation type="journal article" date="2016" name="Front. Microbiol.">
        <title>Comprehensive Phylogenetic Analysis of Bovine Non-aureus Staphylococci Species Based on Whole-Genome Sequencing.</title>
        <authorList>
            <person name="Naushad S."/>
            <person name="Barkema H.W."/>
            <person name="Luby C."/>
            <person name="Condas L.A."/>
            <person name="Nobrega D.B."/>
            <person name="Carson D.A."/>
            <person name="De Buck J."/>
        </authorList>
    </citation>
    <scope>NUCLEOTIDE SEQUENCE [LARGE SCALE GENOMIC DNA]</scope>
    <source>
        <strain evidence="11 12">SNUC 4781</strain>
    </source>
</reference>
<dbReference type="OrthoDB" id="9803114at2"/>
<dbReference type="Proteomes" id="UP000265541">
    <property type="component" value="Unassembled WGS sequence"/>
</dbReference>
<sequence length="230" mass="25254">MTQVVNVVGAGLAGSEAAYQLAQRGVKVNLIEMRPVKQTPAHHTDKFAELVCSNSLRGNALTNAVGVLKEEMRQLDSLIISAADKARVPAGGALAVDRHDFAGDVTETLKNHPNITVLKEEINSIPEGYTIIATGPLTTDKLANEIVEATGKDQLYFYDAAAPIIEKDSIDMNKVYLKSRYDKGEAEYLNCPMTEDEFNTFYDALMEAEVAPVNEFEKEKYFEGCMPCEV</sequence>
<evidence type="ECO:0000256" key="2">
    <source>
        <dbReference type="ARBA" id="ARBA00022490"/>
    </source>
</evidence>
<gene>
    <name evidence="11" type="ORF">BUZ14_15085</name>
</gene>
<dbReference type="GO" id="GO:0050660">
    <property type="term" value="F:flavin adenine dinucleotide binding"/>
    <property type="evidence" value="ECO:0007669"/>
    <property type="project" value="InterPro"/>
</dbReference>
<evidence type="ECO:0000256" key="9">
    <source>
        <dbReference type="ARBA" id="ARBA00023027"/>
    </source>
</evidence>
<dbReference type="InterPro" id="IPR002218">
    <property type="entry name" value="MnmG-rel"/>
</dbReference>
<keyword evidence="2" id="KW-0963">Cytoplasm</keyword>
<dbReference type="RefSeq" id="WP_119486408.1">
    <property type="nucleotide sequence ID" value="NZ_QYJN01000242.1"/>
</dbReference>
<keyword evidence="6" id="KW-0819">tRNA processing</keyword>
<evidence type="ECO:0000256" key="1">
    <source>
        <dbReference type="ARBA" id="ARBA00001974"/>
    </source>
</evidence>
<evidence type="ECO:0000259" key="10">
    <source>
        <dbReference type="Pfam" id="PF01134"/>
    </source>
</evidence>
<evidence type="ECO:0000256" key="4">
    <source>
        <dbReference type="ARBA" id="ARBA00022630"/>
    </source>
</evidence>
<evidence type="ECO:0000256" key="8">
    <source>
        <dbReference type="ARBA" id="ARBA00022857"/>
    </source>
</evidence>
<dbReference type="Pfam" id="PF01134">
    <property type="entry name" value="GIDA"/>
    <property type="match status" value="1"/>
</dbReference>
<evidence type="ECO:0000256" key="3">
    <source>
        <dbReference type="ARBA" id="ARBA00022603"/>
    </source>
</evidence>
<dbReference type="NCBIfam" id="NF003739">
    <property type="entry name" value="PRK05335.1"/>
    <property type="match status" value="1"/>
</dbReference>
<dbReference type="PANTHER" id="PTHR11806">
    <property type="entry name" value="GLUCOSE INHIBITED DIVISION PROTEIN A"/>
    <property type="match status" value="1"/>
</dbReference>
<keyword evidence="9" id="KW-0520">NAD</keyword>
<dbReference type="GO" id="GO:0005829">
    <property type="term" value="C:cytosol"/>
    <property type="evidence" value="ECO:0007669"/>
    <property type="project" value="TreeGrafter"/>
</dbReference>
<keyword evidence="3 11" id="KW-0489">Methyltransferase</keyword>
<feature type="domain" description="MnmG N-terminal" evidence="10">
    <location>
        <begin position="5"/>
        <end position="226"/>
    </location>
</feature>
<dbReference type="AlphaFoldDB" id="A0A3A0V1F4"/>
<dbReference type="Gene3D" id="3.50.50.60">
    <property type="entry name" value="FAD/NAD(P)-binding domain"/>
    <property type="match status" value="1"/>
</dbReference>
<evidence type="ECO:0000256" key="7">
    <source>
        <dbReference type="ARBA" id="ARBA00022827"/>
    </source>
</evidence>
<evidence type="ECO:0000313" key="11">
    <source>
        <dbReference type="EMBL" id="RIP24680.1"/>
    </source>
</evidence>
<comment type="cofactor">
    <cofactor evidence="1">
        <name>FAD</name>
        <dbReference type="ChEBI" id="CHEBI:57692"/>
    </cofactor>
</comment>
<dbReference type="SUPFAM" id="SSF51905">
    <property type="entry name" value="FAD/NAD(P)-binding domain"/>
    <property type="match status" value="1"/>
</dbReference>
<evidence type="ECO:0000256" key="5">
    <source>
        <dbReference type="ARBA" id="ARBA00022679"/>
    </source>
</evidence>
<protein>
    <submittedName>
        <fullName evidence="11">Methylenetetrahydrofolate--tRNA-(Uracil(54)-C(5))-methyltransferase (FADH(2)-oxidizing) TrmFO</fullName>
    </submittedName>
</protein>
<keyword evidence="4" id="KW-0285">Flavoprotein</keyword>
<proteinExistence type="predicted"/>
<feature type="non-terminal residue" evidence="11">
    <location>
        <position position="230"/>
    </location>
</feature>
<evidence type="ECO:0000313" key="12">
    <source>
        <dbReference type="Proteomes" id="UP000265541"/>
    </source>
</evidence>
<dbReference type="EMBL" id="QYJN01000242">
    <property type="protein sequence ID" value="RIP24680.1"/>
    <property type="molecule type" value="Genomic_DNA"/>
</dbReference>
<dbReference type="InterPro" id="IPR040131">
    <property type="entry name" value="MnmG_N"/>
</dbReference>
<dbReference type="FunFam" id="3.50.50.60:FF:000040">
    <property type="entry name" value="Methylenetetrahydrofolate--tRNA-(uracil-5-)-methyltransferase TrmFO"/>
    <property type="match status" value="1"/>
</dbReference>